<evidence type="ECO:0000313" key="3">
    <source>
        <dbReference type="Proteomes" id="UP000075476"/>
    </source>
</evidence>
<feature type="region of interest" description="Disordered" evidence="1">
    <location>
        <begin position="1"/>
        <end position="24"/>
    </location>
</feature>
<sequence>MVGGFTSSCEAKSASSSEAPSPSHSEQAAYAFYLIQFQRLESPVISLSHSKQRALQGRELQCPAILNEPLALFI</sequence>
<protein>
    <submittedName>
        <fullName evidence="2">Uncharacterized protein</fullName>
    </submittedName>
</protein>
<dbReference type="EMBL" id="LOMO01000247">
    <property type="protein sequence ID" value="KXY29015.1"/>
    <property type="molecule type" value="Genomic_DNA"/>
</dbReference>
<reference evidence="2 3" key="1">
    <citation type="submission" date="2015-12" db="EMBL/GenBank/DDBJ databases">
        <title>Bacillus cereus Group isolate.</title>
        <authorList>
            <person name="Kovac J."/>
        </authorList>
    </citation>
    <scope>NUCLEOTIDE SEQUENCE [LARGE SCALE GENOMIC DNA]</scope>
    <source>
        <strain evidence="2 3">FSL K6-0073</strain>
    </source>
</reference>
<feature type="compositionally biased region" description="Low complexity" evidence="1">
    <location>
        <begin position="7"/>
        <end position="24"/>
    </location>
</feature>
<evidence type="ECO:0000313" key="2">
    <source>
        <dbReference type="EMBL" id="KXY29015.1"/>
    </source>
</evidence>
<gene>
    <name evidence="2" type="ORF">AT268_20000</name>
</gene>
<dbReference type="Proteomes" id="UP000075476">
    <property type="component" value="Unassembled WGS sequence"/>
</dbReference>
<organism evidence="2 3">
    <name type="scientific">Bacillus cereus</name>
    <dbReference type="NCBI Taxonomy" id="1396"/>
    <lineage>
        <taxon>Bacteria</taxon>
        <taxon>Bacillati</taxon>
        <taxon>Bacillota</taxon>
        <taxon>Bacilli</taxon>
        <taxon>Bacillales</taxon>
        <taxon>Bacillaceae</taxon>
        <taxon>Bacillus</taxon>
        <taxon>Bacillus cereus group</taxon>
    </lineage>
</organism>
<comment type="caution">
    <text evidence="2">The sequence shown here is derived from an EMBL/GenBank/DDBJ whole genome shotgun (WGS) entry which is preliminary data.</text>
</comment>
<name>A0A9X0MBH3_BACCE</name>
<proteinExistence type="predicted"/>
<dbReference type="AlphaFoldDB" id="A0A9X0MBH3"/>
<accession>A0A9X0MBH3</accession>
<evidence type="ECO:0000256" key="1">
    <source>
        <dbReference type="SAM" id="MobiDB-lite"/>
    </source>
</evidence>